<dbReference type="PROSITE" id="PS00280">
    <property type="entry name" value="BPTI_KUNITZ_1"/>
    <property type="match status" value="2"/>
</dbReference>
<accession>A0A8C4X9P9</accession>
<dbReference type="PRINTS" id="PR00179">
    <property type="entry name" value="LIPOCALIN"/>
</dbReference>
<dbReference type="CDD" id="cd22597">
    <property type="entry name" value="Kunitz_bikunin_2-like"/>
    <property type="match status" value="1"/>
</dbReference>
<dbReference type="InterPro" id="IPR029856">
    <property type="entry name" value="AMBP"/>
</dbReference>
<evidence type="ECO:0000256" key="1">
    <source>
        <dbReference type="ARBA" id="ARBA00004202"/>
    </source>
</evidence>
<evidence type="ECO:0000256" key="10">
    <source>
        <dbReference type="ARBA" id="ARBA00022900"/>
    </source>
</evidence>
<reference evidence="19" key="1">
    <citation type="submission" date="2021-06" db="EMBL/GenBank/DDBJ databases">
        <authorList>
            <consortium name="Wellcome Sanger Institute Data Sharing"/>
        </authorList>
    </citation>
    <scope>NUCLEOTIDE SEQUENCE [LARGE SCALE GENOMIC DNA]</scope>
</reference>
<keyword evidence="15" id="KW-0325">Glycoprotein</keyword>
<keyword evidence="11" id="KW-0654">Proteoglycan</keyword>
<evidence type="ECO:0000256" key="16">
    <source>
        <dbReference type="SAM" id="MobiDB-lite"/>
    </source>
</evidence>
<feature type="chain" id="PRO_5034241649" evidence="17">
    <location>
        <begin position="19"/>
        <end position="347"/>
    </location>
</feature>
<dbReference type="Pfam" id="PF00061">
    <property type="entry name" value="Lipocalin"/>
    <property type="match status" value="1"/>
</dbReference>
<evidence type="ECO:0000256" key="5">
    <source>
        <dbReference type="ARBA" id="ARBA00022475"/>
    </source>
</evidence>
<evidence type="ECO:0000256" key="17">
    <source>
        <dbReference type="SAM" id="SignalP"/>
    </source>
</evidence>
<dbReference type="PROSITE" id="PS50279">
    <property type="entry name" value="BPTI_KUNITZ_2"/>
    <property type="match status" value="2"/>
</dbReference>
<dbReference type="FunFam" id="4.10.410.10:FF:000005">
    <property type="entry name" value="Pancreatic trypsin inhibitor"/>
    <property type="match status" value="1"/>
</dbReference>
<feature type="region of interest" description="Disordered" evidence="16">
    <location>
        <begin position="190"/>
        <end position="217"/>
    </location>
</feature>
<evidence type="ECO:0000256" key="2">
    <source>
        <dbReference type="ARBA" id="ARBA00004498"/>
    </source>
</evidence>
<keyword evidence="5" id="KW-1003">Cell membrane</keyword>
<evidence type="ECO:0000256" key="6">
    <source>
        <dbReference type="ARBA" id="ARBA00022530"/>
    </source>
</evidence>
<dbReference type="GeneID" id="114657001"/>
<dbReference type="InterPro" id="IPR020901">
    <property type="entry name" value="Prtase_inh_Kunz-CS"/>
</dbReference>
<dbReference type="GO" id="GO:0016491">
    <property type="term" value="F:oxidoreductase activity"/>
    <property type="evidence" value="ECO:0007669"/>
    <property type="project" value="UniProtKB-KW"/>
</dbReference>
<keyword evidence="20" id="KW-1185">Reference proteome</keyword>
<dbReference type="Ensembl" id="ENSECRT00000015269.1">
    <property type="protein sequence ID" value="ENSECRP00000015006.1"/>
    <property type="gene ID" value="ENSECRG00000010000.1"/>
</dbReference>
<evidence type="ECO:0000313" key="19">
    <source>
        <dbReference type="Ensembl" id="ENSECRP00000015006.1"/>
    </source>
</evidence>
<dbReference type="PRINTS" id="PR01254">
    <property type="entry name" value="PGNDSYNTHASE"/>
</dbReference>
<proteinExistence type="predicted"/>
<evidence type="ECO:0000256" key="11">
    <source>
        <dbReference type="ARBA" id="ARBA00022974"/>
    </source>
</evidence>
<feature type="signal peptide" evidence="17">
    <location>
        <begin position="1"/>
        <end position="18"/>
    </location>
</feature>
<keyword evidence="13" id="KW-0496">Mitochondrion</keyword>
<feature type="domain" description="BPTI/Kunitz inhibitor" evidence="18">
    <location>
        <begin position="282"/>
        <end position="332"/>
    </location>
</feature>
<dbReference type="OrthoDB" id="9949223at2759"/>
<evidence type="ECO:0000259" key="18">
    <source>
        <dbReference type="PROSITE" id="PS50279"/>
    </source>
</evidence>
<protein>
    <submittedName>
        <fullName evidence="19">Alpha-1-microglobulin/bikunin precursor</fullName>
    </submittedName>
</protein>
<comment type="subcellular location">
    <subcellularLocation>
        <location evidence="1">Cell membrane</location>
        <topology evidence="1">Peripheral membrane protein</topology>
    </subcellularLocation>
    <subcellularLocation>
        <location evidence="3">Cytoplasm</location>
        <location evidence="3">Cytosol</location>
    </subcellularLocation>
    <subcellularLocation>
        <location evidence="4">Mitochondrion inner membrane</location>
        <topology evidence="4">Peripheral membrane protein</topology>
    </subcellularLocation>
    <subcellularLocation>
        <location evidence="2">Secreted</location>
        <location evidence="2">Extracellular space</location>
        <location evidence="2">Extracellular matrix</location>
    </subcellularLocation>
</comment>
<dbReference type="SUPFAM" id="SSF50814">
    <property type="entry name" value="Lipocalins"/>
    <property type="match status" value="1"/>
</dbReference>
<dbReference type="PROSITE" id="PS00213">
    <property type="entry name" value="LIPOCALIN"/>
    <property type="match status" value="1"/>
</dbReference>
<keyword evidence="7" id="KW-0646">Protease inhibitor</keyword>
<evidence type="ECO:0000256" key="4">
    <source>
        <dbReference type="ARBA" id="ARBA00004637"/>
    </source>
</evidence>
<dbReference type="InterPro" id="IPR012674">
    <property type="entry name" value="Calycin"/>
</dbReference>
<keyword evidence="9" id="KW-0472">Membrane</keyword>
<dbReference type="GO" id="GO:0005743">
    <property type="term" value="C:mitochondrial inner membrane"/>
    <property type="evidence" value="ECO:0007669"/>
    <property type="project" value="UniProtKB-SubCell"/>
</dbReference>
<evidence type="ECO:0000256" key="13">
    <source>
        <dbReference type="ARBA" id="ARBA00023128"/>
    </source>
</evidence>
<dbReference type="CDD" id="cd22596">
    <property type="entry name" value="Kunitz_bikunin_1-like"/>
    <property type="match status" value="1"/>
</dbReference>
<dbReference type="GeneTree" id="ENSGT00940000160109"/>
<dbReference type="InterPro" id="IPR002223">
    <property type="entry name" value="Kunitz_BPTI"/>
</dbReference>
<name>A0A8C4X9P9_ERPCA</name>
<keyword evidence="6" id="KW-0272">Extracellular matrix</keyword>
<evidence type="ECO:0000313" key="20">
    <source>
        <dbReference type="Proteomes" id="UP000694620"/>
    </source>
</evidence>
<reference evidence="19" key="3">
    <citation type="submission" date="2025-09" db="UniProtKB">
        <authorList>
            <consortium name="Ensembl"/>
        </authorList>
    </citation>
    <scope>IDENTIFICATION</scope>
</reference>
<organism evidence="19 20">
    <name type="scientific">Erpetoichthys calabaricus</name>
    <name type="common">Rope fish</name>
    <name type="synonym">Calamoichthys calabaricus</name>
    <dbReference type="NCBI Taxonomy" id="27687"/>
    <lineage>
        <taxon>Eukaryota</taxon>
        <taxon>Metazoa</taxon>
        <taxon>Chordata</taxon>
        <taxon>Craniata</taxon>
        <taxon>Vertebrata</taxon>
        <taxon>Euteleostomi</taxon>
        <taxon>Actinopterygii</taxon>
        <taxon>Polypteriformes</taxon>
        <taxon>Polypteridae</taxon>
        <taxon>Erpetoichthys</taxon>
    </lineage>
</organism>
<dbReference type="InterPro" id="IPR036880">
    <property type="entry name" value="Kunitz_BPTI_sf"/>
</dbReference>
<dbReference type="Pfam" id="PF00014">
    <property type="entry name" value="Kunitz_BPTI"/>
    <property type="match status" value="2"/>
</dbReference>
<dbReference type="Gene3D" id="2.40.128.20">
    <property type="match status" value="1"/>
</dbReference>
<evidence type="ECO:0000256" key="7">
    <source>
        <dbReference type="ARBA" id="ARBA00022690"/>
    </source>
</evidence>
<dbReference type="InterPro" id="IPR022272">
    <property type="entry name" value="Lipocalin_CS"/>
</dbReference>
<dbReference type="PANTHER" id="PTHR46676:SF1">
    <property type="entry name" value="PROTEIN AMBP"/>
    <property type="match status" value="1"/>
</dbReference>
<feature type="domain" description="BPTI/Kunitz inhibitor" evidence="18">
    <location>
        <begin position="226"/>
        <end position="276"/>
    </location>
</feature>
<dbReference type="AlphaFoldDB" id="A0A8C4X9P9"/>
<keyword evidence="6" id="KW-0964">Secreted</keyword>
<dbReference type="RefSeq" id="XP_028664542.1">
    <property type="nucleotide sequence ID" value="XM_028808709.2"/>
</dbReference>
<sequence>MGHHLGFILLLFVPHILGEVVRPDPAVQVQENFDLDKFLGRWYSIAIASTFSWRLSQTRELLMDTIRLSRAAAEDGVTMTWTTQRSGQCIQTTSDLGQRGRPGHWIYRCQRSHGSETDAYVVHTNYEEYAVILLLKEHKGVMTRTAILYGREQELRPSLMSDFKQFAKEQGVAEESIILLPASDECVPGETRPMRRQVRRRRNTEPTEEPQGSGDTMEFFQNEDSCKLPQDHGPCYGNEIRYFYNSSLMLCQQFTYGGCLGNSNRFLSEKDCLQRCRTEAACRLPIVTGTCNSPTNLWAFDSQKGKCVSFKYSGCKGNGNKFYSQKECEEFCGIQKEGEEGLLNLSS</sequence>
<dbReference type="GO" id="GO:0005829">
    <property type="term" value="C:cytosol"/>
    <property type="evidence" value="ECO:0007669"/>
    <property type="project" value="UniProtKB-SubCell"/>
</dbReference>
<keyword evidence="10" id="KW-0722">Serine protease inhibitor</keyword>
<keyword evidence="12" id="KW-0560">Oxidoreductase</keyword>
<dbReference type="InterPro" id="IPR000566">
    <property type="entry name" value="Lipocln_cytosolic_FA-bd_dom"/>
</dbReference>
<dbReference type="Proteomes" id="UP000694620">
    <property type="component" value="Chromosome 9"/>
</dbReference>
<dbReference type="PANTHER" id="PTHR46676">
    <property type="entry name" value="PROTEIN AMBP"/>
    <property type="match status" value="1"/>
</dbReference>
<dbReference type="SMART" id="SM00131">
    <property type="entry name" value="KU"/>
    <property type="match status" value="2"/>
</dbReference>
<reference evidence="19" key="2">
    <citation type="submission" date="2025-08" db="UniProtKB">
        <authorList>
            <consortium name="Ensembl"/>
        </authorList>
    </citation>
    <scope>IDENTIFICATION</scope>
</reference>
<dbReference type="PRINTS" id="PR00759">
    <property type="entry name" value="BASICPTASE"/>
</dbReference>
<keyword evidence="17" id="KW-0732">Signal</keyword>
<evidence type="ECO:0000256" key="12">
    <source>
        <dbReference type="ARBA" id="ARBA00023002"/>
    </source>
</evidence>
<dbReference type="GO" id="GO:0004867">
    <property type="term" value="F:serine-type endopeptidase inhibitor activity"/>
    <property type="evidence" value="ECO:0007669"/>
    <property type="project" value="UniProtKB-KW"/>
</dbReference>
<dbReference type="GO" id="GO:0005886">
    <property type="term" value="C:plasma membrane"/>
    <property type="evidence" value="ECO:0007669"/>
    <property type="project" value="UniProtKB-SubCell"/>
</dbReference>
<evidence type="ECO:0000256" key="8">
    <source>
        <dbReference type="ARBA" id="ARBA00022737"/>
    </source>
</evidence>
<keyword evidence="8" id="KW-0677">Repeat</keyword>
<keyword evidence="14" id="KW-1015">Disulfide bond</keyword>
<evidence type="ECO:0000256" key="9">
    <source>
        <dbReference type="ARBA" id="ARBA00022792"/>
    </source>
</evidence>
<evidence type="ECO:0000256" key="3">
    <source>
        <dbReference type="ARBA" id="ARBA00004514"/>
    </source>
</evidence>
<keyword evidence="9" id="KW-0999">Mitochondrion inner membrane</keyword>
<evidence type="ECO:0000256" key="14">
    <source>
        <dbReference type="ARBA" id="ARBA00023157"/>
    </source>
</evidence>
<dbReference type="Gene3D" id="4.10.410.10">
    <property type="entry name" value="Pancreatic trypsin inhibitor Kunitz domain"/>
    <property type="match status" value="2"/>
</dbReference>
<evidence type="ECO:0000256" key="15">
    <source>
        <dbReference type="ARBA" id="ARBA00023180"/>
    </source>
</evidence>
<dbReference type="CTD" id="259"/>
<gene>
    <name evidence="19" type="primary">ambp</name>
</gene>
<dbReference type="SUPFAM" id="SSF57362">
    <property type="entry name" value="BPTI-like"/>
    <property type="match status" value="2"/>
</dbReference>